<feature type="domain" description="N-acetyltransferase" evidence="1">
    <location>
        <begin position="27"/>
        <end position="174"/>
    </location>
</feature>
<dbReference type="EMBL" id="FWXR01000005">
    <property type="protein sequence ID" value="SMC65836.1"/>
    <property type="molecule type" value="Genomic_DNA"/>
</dbReference>
<dbReference type="OrthoDB" id="9815099at2"/>
<dbReference type="CDD" id="cd04301">
    <property type="entry name" value="NAT_SF"/>
    <property type="match status" value="1"/>
</dbReference>
<dbReference type="RefSeq" id="WP_084409606.1">
    <property type="nucleotide sequence ID" value="NZ_FWXR01000005.1"/>
</dbReference>
<evidence type="ECO:0000259" key="1">
    <source>
        <dbReference type="PROSITE" id="PS51186"/>
    </source>
</evidence>
<accession>A0A1W2AYR6</accession>
<proteinExistence type="predicted"/>
<dbReference type="PROSITE" id="PS51186">
    <property type="entry name" value="GNAT"/>
    <property type="match status" value="1"/>
</dbReference>
<gene>
    <name evidence="2" type="ORF">SAMN06297251_105185</name>
</gene>
<sequence>MSDTGLLASQITSDVLSQAIVPALAAFSIQAETAEHVGAREALLDRAMGKSRKRKSSEAIRRGRRPAEGLAFSAVSVSGELLGTLRLWHVAAGTKDGKPVLALLLGPLAVSPEAQGLGLGGALMRHAIDAASRLGHGAILLVGDPEYYERFGFSACETGGLAMPGPFEPRRLLALELSHGAIAGACGRIVGTGARIGEMGHRRFSSDGFAVAA</sequence>
<dbReference type="Proteomes" id="UP000192656">
    <property type="component" value="Unassembled WGS sequence"/>
</dbReference>
<dbReference type="GO" id="GO:0016747">
    <property type="term" value="F:acyltransferase activity, transferring groups other than amino-acyl groups"/>
    <property type="evidence" value="ECO:0007669"/>
    <property type="project" value="InterPro"/>
</dbReference>
<evidence type="ECO:0000313" key="3">
    <source>
        <dbReference type="Proteomes" id="UP000192656"/>
    </source>
</evidence>
<dbReference type="InterPro" id="IPR016181">
    <property type="entry name" value="Acyl_CoA_acyltransferase"/>
</dbReference>
<evidence type="ECO:0000313" key="2">
    <source>
        <dbReference type="EMBL" id="SMC65836.1"/>
    </source>
</evidence>
<dbReference type="InterPro" id="IPR000182">
    <property type="entry name" value="GNAT_dom"/>
</dbReference>
<dbReference type="AlphaFoldDB" id="A0A1W2AYR6"/>
<dbReference type="Pfam" id="PF13508">
    <property type="entry name" value="Acetyltransf_7"/>
    <property type="match status" value="1"/>
</dbReference>
<dbReference type="Gene3D" id="3.40.630.30">
    <property type="match status" value="1"/>
</dbReference>
<name>A0A1W2AYR6_9HYPH</name>
<reference evidence="2 3" key="1">
    <citation type="submission" date="2017-04" db="EMBL/GenBank/DDBJ databases">
        <authorList>
            <person name="Afonso C.L."/>
            <person name="Miller P.J."/>
            <person name="Scott M.A."/>
            <person name="Spackman E."/>
            <person name="Goraichik I."/>
            <person name="Dimitrov K.M."/>
            <person name="Suarez D.L."/>
            <person name="Swayne D.E."/>
        </authorList>
    </citation>
    <scope>NUCLEOTIDE SEQUENCE [LARGE SCALE GENOMIC DNA]</scope>
    <source>
        <strain evidence="2 3">CGMCC 1.10972</strain>
    </source>
</reference>
<dbReference type="STRING" id="937218.SAMN06297251_105185"/>
<protein>
    <submittedName>
        <fullName evidence="2">Predicted N-acetyltransferase YhbS</fullName>
    </submittedName>
</protein>
<organism evidence="2 3">
    <name type="scientific">Fulvimarina manganoxydans</name>
    <dbReference type="NCBI Taxonomy" id="937218"/>
    <lineage>
        <taxon>Bacteria</taxon>
        <taxon>Pseudomonadati</taxon>
        <taxon>Pseudomonadota</taxon>
        <taxon>Alphaproteobacteria</taxon>
        <taxon>Hyphomicrobiales</taxon>
        <taxon>Aurantimonadaceae</taxon>
        <taxon>Fulvimarina</taxon>
    </lineage>
</organism>
<dbReference type="SUPFAM" id="SSF55729">
    <property type="entry name" value="Acyl-CoA N-acyltransferases (Nat)"/>
    <property type="match status" value="1"/>
</dbReference>
<keyword evidence="2" id="KW-0808">Transferase</keyword>
<keyword evidence="3" id="KW-1185">Reference proteome</keyword>